<evidence type="ECO:0000313" key="5">
    <source>
        <dbReference type="EMBL" id="CAA9441668.1"/>
    </source>
</evidence>
<dbReference type="PANTHER" id="PTHR33495">
    <property type="entry name" value="ANTI-SIGMA FACTOR ANTAGONIST TM_1081-RELATED-RELATED"/>
    <property type="match status" value="1"/>
</dbReference>
<gene>
    <name evidence="5" type="ORF">AVDCRST_MAG66-4042</name>
</gene>
<feature type="region of interest" description="Disordered" evidence="3">
    <location>
        <begin position="1"/>
        <end position="21"/>
    </location>
</feature>
<dbReference type="InterPro" id="IPR003658">
    <property type="entry name" value="Anti-sigma_ant"/>
</dbReference>
<dbReference type="InterPro" id="IPR036513">
    <property type="entry name" value="STAS_dom_sf"/>
</dbReference>
<organism evidence="5">
    <name type="scientific">uncultured Pseudonocardia sp</name>
    <dbReference type="NCBI Taxonomy" id="211455"/>
    <lineage>
        <taxon>Bacteria</taxon>
        <taxon>Bacillati</taxon>
        <taxon>Actinomycetota</taxon>
        <taxon>Actinomycetes</taxon>
        <taxon>Pseudonocardiales</taxon>
        <taxon>Pseudonocardiaceae</taxon>
        <taxon>Pseudonocardia</taxon>
        <taxon>environmental samples</taxon>
    </lineage>
</organism>
<dbReference type="Pfam" id="PF01740">
    <property type="entry name" value="STAS"/>
    <property type="match status" value="1"/>
</dbReference>
<evidence type="ECO:0000256" key="3">
    <source>
        <dbReference type="SAM" id="MobiDB-lite"/>
    </source>
</evidence>
<dbReference type="AlphaFoldDB" id="A0A6J4QDC2"/>
<dbReference type="PANTHER" id="PTHR33495:SF2">
    <property type="entry name" value="ANTI-SIGMA FACTOR ANTAGONIST TM_1081-RELATED"/>
    <property type="match status" value="1"/>
</dbReference>
<dbReference type="PROSITE" id="PS50801">
    <property type="entry name" value="STAS"/>
    <property type="match status" value="1"/>
</dbReference>
<reference evidence="5" key="1">
    <citation type="submission" date="2020-02" db="EMBL/GenBank/DDBJ databases">
        <authorList>
            <person name="Meier V. D."/>
        </authorList>
    </citation>
    <scope>NUCLEOTIDE SEQUENCE</scope>
    <source>
        <strain evidence="5">AVDCRST_MAG66</strain>
    </source>
</reference>
<protein>
    <recommendedName>
        <fullName evidence="2">Anti-sigma factor antagonist</fullName>
    </recommendedName>
</protein>
<dbReference type="Gene3D" id="3.30.750.24">
    <property type="entry name" value="STAS domain"/>
    <property type="match status" value="1"/>
</dbReference>
<accession>A0A6J4QDC2</accession>
<evidence type="ECO:0000256" key="2">
    <source>
        <dbReference type="RuleBase" id="RU003749"/>
    </source>
</evidence>
<dbReference type="GO" id="GO:0043856">
    <property type="term" value="F:anti-sigma factor antagonist activity"/>
    <property type="evidence" value="ECO:0007669"/>
    <property type="project" value="InterPro"/>
</dbReference>
<dbReference type="InterPro" id="IPR002645">
    <property type="entry name" value="STAS_dom"/>
</dbReference>
<dbReference type="EMBL" id="CADCUS010000557">
    <property type="protein sequence ID" value="CAA9441668.1"/>
    <property type="molecule type" value="Genomic_DNA"/>
</dbReference>
<evidence type="ECO:0000259" key="4">
    <source>
        <dbReference type="PROSITE" id="PS50801"/>
    </source>
</evidence>
<dbReference type="SUPFAM" id="SSF52091">
    <property type="entry name" value="SpoIIaa-like"/>
    <property type="match status" value="1"/>
</dbReference>
<comment type="similarity">
    <text evidence="1 2">Belongs to the anti-sigma-factor antagonist family.</text>
</comment>
<feature type="domain" description="STAS" evidence="4">
    <location>
        <begin position="34"/>
        <end position="137"/>
    </location>
</feature>
<sequence>MSETQANESTGSTPLRRGGDADDQITLTTRTAAPGQVVIEVGGEVDMLTSPQLRSAVLDQFAEGSGVELVVLALDGVTFLGTSGLAALIEVRETAHSSGVELRLACTARRVLRPLTIAGLVPLFDIHDTLEQALAAT</sequence>
<dbReference type="CDD" id="cd07043">
    <property type="entry name" value="STAS_anti-anti-sigma_factors"/>
    <property type="match status" value="1"/>
</dbReference>
<feature type="compositionally biased region" description="Polar residues" evidence="3">
    <location>
        <begin position="1"/>
        <end position="13"/>
    </location>
</feature>
<name>A0A6J4QDC2_9PSEU</name>
<proteinExistence type="inferred from homology"/>
<dbReference type="NCBIfam" id="TIGR00377">
    <property type="entry name" value="ant_ant_sig"/>
    <property type="match status" value="1"/>
</dbReference>
<evidence type="ECO:0000256" key="1">
    <source>
        <dbReference type="ARBA" id="ARBA00009013"/>
    </source>
</evidence>